<reference evidence="1 2" key="1">
    <citation type="submission" date="2019-12" db="EMBL/GenBank/DDBJ databases">
        <authorList>
            <person name="Li J."/>
        </authorList>
    </citation>
    <scope>NUCLEOTIDE SEQUENCE [LARGE SCALE GENOMIC DNA]</scope>
    <source>
        <strain evidence="1 2">HL2-2</strain>
    </source>
</reference>
<evidence type="ECO:0000313" key="1">
    <source>
        <dbReference type="EMBL" id="MUU79884.1"/>
    </source>
</evidence>
<dbReference type="EMBL" id="WOWS01000010">
    <property type="protein sequence ID" value="MUU79884.1"/>
    <property type="molecule type" value="Genomic_DNA"/>
</dbReference>
<evidence type="ECO:0000313" key="2">
    <source>
        <dbReference type="Proteomes" id="UP000478208"/>
    </source>
</evidence>
<protein>
    <recommendedName>
        <fullName evidence="3">Lipoprotein</fullName>
    </recommendedName>
</protein>
<organism evidence="1 2">
    <name type="scientific">Winogradskyella endarachnes</name>
    <dbReference type="NCBI Taxonomy" id="2681965"/>
    <lineage>
        <taxon>Bacteria</taxon>
        <taxon>Pseudomonadati</taxon>
        <taxon>Bacteroidota</taxon>
        <taxon>Flavobacteriia</taxon>
        <taxon>Flavobacteriales</taxon>
        <taxon>Flavobacteriaceae</taxon>
        <taxon>Winogradskyella</taxon>
    </lineage>
</organism>
<keyword evidence="2" id="KW-1185">Reference proteome</keyword>
<gene>
    <name evidence="1" type="ORF">GN138_15655</name>
</gene>
<sequence length="175" mass="19395">MKKLLLSLTILLTLSCCKTDDDDNATLPEATQTGAGIFACKVNGQSFIDTSGSYFNCYYQYISGEYYFGISGSDTVESLISVTIGTYNKEIFENETFLLIENISGNAWAGSSFNPNSSSQEFSTTNSQYSGELTITKLDFTNNIVSGTFWFDVENPYTGETVEIREGRFDTLFTQ</sequence>
<dbReference type="PROSITE" id="PS51257">
    <property type="entry name" value="PROKAR_LIPOPROTEIN"/>
    <property type="match status" value="1"/>
</dbReference>
<dbReference type="RefSeq" id="WP_157364939.1">
    <property type="nucleotide sequence ID" value="NZ_WOWS01000010.1"/>
</dbReference>
<comment type="caution">
    <text evidence="1">The sequence shown here is derived from an EMBL/GenBank/DDBJ whole genome shotgun (WGS) entry which is preliminary data.</text>
</comment>
<evidence type="ECO:0008006" key="3">
    <source>
        <dbReference type="Google" id="ProtNLM"/>
    </source>
</evidence>
<name>A0A6L6UGJ0_9FLAO</name>
<accession>A0A6L6UGJ0</accession>
<dbReference type="Proteomes" id="UP000478208">
    <property type="component" value="Unassembled WGS sequence"/>
</dbReference>
<dbReference type="AlphaFoldDB" id="A0A6L6UGJ0"/>
<proteinExistence type="predicted"/>